<evidence type="ECO:0000313" key="3">
    <source>
        <dbReference type="Proteomes" id="UP000314294"/>
    </source>
</evidence>
<feature type="compositionally biased region" description="Basic and acidic residues" evidence="1">
    <location>
        <begin position="12"/>
        <end position="21"/>
    </location>
</feature>
<sequence>MAVFSFLSRQTGSHERACQREEVEETQTPSKPKPKPELCDCWSGRETDPDGFGGFYFVSVEFEGSAFDHAAPNAAAVAGCLKMAGWEK</sequence>
<reference evidence="2 3" key="1">
    <citation type="submission" date="2019-03" db="EMBL/GenBank/DDBJ databases">
        <title>First draft genome of Liparis tanakae, snailfish: a comprehensive survey of snailfish specific genes.</title>
        <authorList>
            <person name="Kim W."/>
            <person name="Song I."/>
            <person name="Jeong J.-H."/>
            <person name="Kim D."/>
            <person name="Kim S."/>
            <person name="Ryu S."/>
            <person name="Song J.Y."/>
            <person name="Lee S.K."/>
        </authorList>
    </citation>
    <scope>NUCLEOTIDE SEQUENCE [LARGE SCALE GENOMIC DNA]</scope>
    <source>
        <tissue evidence="2">Muscle</tissue>
    </source>
</reference>
<accession>A0A4Z2FCX5</accession>
<comment type="caution">
    <text evidence="2">The sequence shown here is derived from an EMBL/GenBank/DDBJ whole genome shotgun (WGS) entry which is preliminary data.</text>
</comment>
<dbReference type="Proteomes" id="UP000314294">
    <property type="component" value="Unassembled WGS sequence"/>
</dbReference>
<dbReference type="EMBL" id="SRLO01001391">
    <property type="protein sequence ID" value="TNN38232.1"/>
    <property type="molecule type" value="Genomic_DNA"/>
</dbReference>
<organism evidence="2 3">
    <name type="scientific">Liparis tanakae</name>
    <name type="common">Tanaka's snailfish</name>
    <dbReference type="NCBI Taxonomy" id="230148"/>
    <lineage>
        <taxon>Eukaryota</taxon>
        <taxon>Metazoa</taxon>
        <taxon>Chordata</taxon>
        <taxon>Craniata</taxon>
        <taxon>Vertebrata</taxon>
        <taxon>Euteleostomi</taxon>
        <taxon>Actinopterygii</taxon>
        <taxon>Neopterygii</taxon>
        <taxon>Teleostei</taxon>
        <taxon>Neoteleostei</taxon>
        <taxon>Acanthomorphata</taxon>
        <taxon>Eupercaria</taxon>
        <taxon>Perciformes</taxon>
        <taxon>Cottioidei</taxon>
        <taxon>Cottales</taxon>
        <taxon>Liparidae</taxon>
        <taxon>Liparis</taxon>
    </lineage>
</organism>
<name>A0A4Z2FCX5_9TELE</name>
<feature type="region of interest" description="Disordered" evidence="1">
    <location>
        <begin position="1"/>
        <end position="37"/>
    </location>
</feature>
<evidence type="ECO:0000256" key="1">
    <source>
        <dbReference type="SAM" id="MobiDB-lite"/>
    </source>
</evidence>
<keyword evidence="3" id="KW-1185">Reference proteome</keyword>
<gene>
    <name evidence="2" type="ORF">EYF80_051599</name>
</gene>
<protein>
    <submittedName>
        <fullName evidence="2">Uncharacterized protein</fullName>
    </submittedName>
</protein>
<proteinExistence type="predicted"/>
<evidence type="ECO:0000313" key="2">
    <source>
        <dbReference type="EMBL" id="TNN38232.1"/>
    </source>
</evidence>
<dbReference type="AlphaFoldDB" id="A0A4Z2FCX5"/>